<evidence type="ECO:0000313" key="8">
    <source>
        <dbReference type="Proteomes" id="UP000001396"/>
    </source>
</evidence>
<dbReference type="Gene3D" id="2.10.25.10">
    <property type="entry name" value="Laminin"/>
    <property type="match status" value="2"/>
</dbReference>
<dbReference type="InParanoid" id="D3BDL2"/>
<dbReference type="EMBL" id="ADBJ01000031">
    <property type="protein sequence ID" value="EFA79993.1"/>
    <property type="molecule type" value="Genomic_DNA"/>
</dbReference>
<dbReference type="STRING" id="670386.D3BDL2"/>
<feature type="domain" description="EGF-like" evidence="5">
    <location>
        <begin position="373"/>
        <end position="384"/>
    </location>
</feature>
<sequence>MLSLKISFLILLITTFMVASYGKAPLITKIANQNPNRMCTVGKFNISLVGLDFASSPNAVCRFSSNPIGKNVSTPVYFIDSSNIQCEVPDRVANSLTLDILLSVSNDGVEFSNYYEIKYSGNYPWAGNVFLTGHDPDFHGLTGSGNGLFLLKASLDFSTKNTWNDMAAPNRKKFLYVESKYVATGTDVKSSLKTFTNTLNLTVGVHFDHVDYSEFPTAKLSEYSALVIASAGGGLLTTREIRALNARKQEIAYYLKQGGGLAAYAQGIGSFTVTKNLPNITDCAVDEAFAFLPITVQSSPLITQPYKPTAVGVEWFNLTVGDINDPSHSIFDQTGGLEIITYDAKNKIVTLAGQINPCTNDCNGNGDCTCGECFCEPGFSGPFCECAGSSTCEVCGDHIIQGSEQCDLGEGCNTNCKCQEGYEVTEPISTSCQKLRPPRINGTTTAPTSGGEVTMVGNNFGVDDGAIKVSIGGLACTNPKFVPLSNNNIFTCIAPVGLGVGLPISINASGRLGDGLGQPTFSYQPPTTVSAPEVLTNGGKVVVTGTNFGNQISQVTVTIGGVNCPVTSASHTTLECTIPAGSGSNKPVAVVVGGQNTPQQGGAVFKYSNPTISQTTNVDTAGGLVTLIGTSFGDTTVTLRSVVISNGPTCINPKIVVNHTIMTCEASEGSGANYPIVLTVDGLDSPQAKFSYTGPAISHKFASPSTNGSAITVTGSDFGSKNQDLTATINGQPCLNANIIVPHTKLTCDAPAGSGAKSIVIKVNGQESTPFVFAYQNPIITEVSSSPKVGGPIIILGENFYIEDNLVSVTVNGLPCTNPKVVVPHQSIQCNAPAGTGTKPVLVTVDTLLSNNGSISYNAPRMDKAFPTLSTAGGDVLTIIGSNFGSDSSLAEVQLNFDDCTNVNIINDTALTCVSPAGAGNPYTRLTIDGSFVGKGDMVSYAKSNVNSITTAPTSGGIVTLVGNNFSNDKTVIQIKIADEVCSDVKIINAHTELSCEIMEGRQSQPKMNVQVMVDGIRGIANPLFVYDGPVVKSATSVDGVKGGTVTITGESFGMFTDDISVKIDGKQCTNIQIVYPHSSISCELTGGKGFYLNVNVTVSGKTSPLNDLFSYDDGAVCDDQHCSGHGQCVGGLCNCYEGWYGPICSIAKNTTDPTVEQPKVDANTTNPNAHIILPTNETINIFIKEIREIDVDQIVKVYSVSQMLWNLTTEKNDDLYHWNYTIELDNKQLVHVQIEYFLKNKDVEFARQNISMIAGNVKFSVDVFDWQFKNRINTMDVVMSAIVQGAPNQCYEDGDLGIDQNTNGTNLHWLQFNQNGHALYGRFSNRGITDDRIIPVSQKIVHRAEDGSEVDIAISVPNFEHRCQIDPDFSVLLGKGKVKTNCSSKESFKWWIPVSVVGGVAVAGAAIGTIIYKRKVIRLKMSDLRTSDRLKKFNVN</sequence>
<dbReference type="InterPro" id="IPR053331">
    <property type="entry name" value="EGF-like_comC"/>
</dbReference>
<dbReference type="InterPro" id="IPR002909">
    <property type="entry name" value="IPT_dom"/>
</dbReference>
<feature type="domain" description="EGF-like" evidence="5 6">
    <location>
        <begin position="1134"/>
        <end position="1145"/>
    </location>
</feature>
<dbReference type="PROSITE" id="PS00243">
    <property type="entry name" value="I_EGF_1"/>
    <property type="match status" value="1"/>
</dbReference>
<feature type="transmembrane region" description="Helical" evidence="3">
    <location>
        <begin position="1391"/>
        <end position="1413"/>
    </location>
</feature>
<evidence type="ECO:0000259" key="6">
    <source>
        <dbReference type="PROSITE" id="PS01186"/>
    </source>
</evidence>
<feature type="signal peptide" evidence="4">
    <location>
        <begin position="1"/>
        <end position="19"/>
    </location>
</feature>
<evidence type="ECO:0000313" key="7">
    <source>
        <dbReference type="EMBL" id="EFA79993.1"/>
    </source>
</evidence>
<reference evidence="7 8" key="1">
    <citation type="journal article" date="2011" name="Genome Res.">
        <title>Phylogeny-wide analysis of social amoeba genomes highlights ancient origins for complex intercellular communication.</title>
        <authorList>
            <person name="Heidel A.J."/>
            <person name="Lawal H.M."/>
            <person name="Felder M."/>
            <person name="Schilde C."/>
            <person name="Helps N.R."/>
            <person name="Tunggal B."/>
            <person name="Rivero F."/>
            <person name="John U."/>
            <person name="Schleicher M."/>
            <person name="Eichinger L."/>
            <person name="Platzer M."/>
            <person name="Noegel A.A."/>
            <person name="Schaap P."/>
            <person name="Gloeckner G."/>
        </authorList>
    </citation>
    <scope>NUCLEOTIDE SEQUENCE [LARGE SCALE GENOMIC DNA]</scope>
    <source>
        <strain evidence="8">ATCC 26659 / Pp 5 / PN500</strain>
    </source>
</reference>
<dbReference type="PANTHER" id="PTHR24032">
    <property type="entry name" value="EGF-LIKE DOMAIN-CONTAINING PROTEIN-RELATED-RELATED"/>
    <property type="match status" value="1"/>
</dbReference>
<dbReference type="RefSeq" id="XP_020432113.1">
    <property type="nucleotide sequence ID" value="XM_020577665.1"/>
</dbReference>
<dbReference type="Pfam" id="PF22933">
    <property type="entry name" value="ComC_SSD"/>
    <property type="match status" value="1"/>
</dbReference>
<gene>
    <name evidence="7" type="primary">tgrF1</name>
    <name evidence="7" type="ORF">PPL_06814</name>
</gene>
<dbReference type="CDD" id="cd00055">
    <property type="entry name" value="EGF_Lam"/>
    <property type="match status" value="1"/>
</dbReference>
<dbReference type="CDD" id="cd00603">
    <property type="entry name" value="IPT_PCSR"/>
    <property type="match status" value="6"/>
</dbReference>
<dbReference type="InterPro" id="IPR057243">
    <property type="entry name" value="Integrin_I-EGF_CS"/>
</dbReference>
<organism evidence="7 8">
    <name type="scientific">Heterostelium pallidum (strain ATCC 26659 / Pp 5 / PN500)</name>
    <name type="common">Cellular slime mold</name>
    <name type="synonym">Polysphondylium pallidum</name>
    <dbReference type="NCBI Taxonomy" id="670386"/>
    <lineage>
        <taxon>Eukaryota</taxon>
        <taxon>Amoebozoa</taxon>
        <taxon>Evosea</taxon>
        <taxon>Eumycetozoa</taxon>
        <taxon>Dictyostelia</taxon>
        <taxon>Acytosteliales</taxon>
        <taxon>Acytosteliaceae</taxon>
        <taxon>Heterostelium</taxon>
    </lineage>
</organism>
<evidence type="ECO:0000256" key="2">
    <source>
        <dbReference type="ARBA" id="ARBA00023157"/>
    </source>
</evidence>
<accession>D3BDL2</accession>
<dbReference type="PROSITE" id="PS00022">
    <property type="entry name" value="EGF_1"/>
    <property type="match status" value="2"/>
</dbReference>
<protein>
    <submittedName>
        <fullName evidence="7">IPT/TIG domain-containing protein</fullName>
    </submittedName>
</protein>
<dbReference type="OMA" id="TSETHID"/>
<evidence type="ECO:0000256" key="1">
    <source>
        <dbReference type="ARBA" id="ARBA00022729"/>
    </source>
</evidence>
<keyword evidence="1 4" id="KW-0732">Signal</keyword>
<proteinExistence type="predicted"/>
<dbReference type="InterPro" id="IPR014756">
    <property type="entry name" value="Ig_E-set"/>
</dbReference>
<keyword evidence="2" id="KW-1015">Disulfide bond</keyword>
<keyword evidence="3" id="KW-0812">Transmembrane</keyword>
<dbReference type="InterPro" id="IPR000742">
    <property type="entry name" value="EGF"/>
</dbReference>
<dbReference type="Proteomes" id="UP000001396">
    <property type="component" value="Unassembled WGS sequence"/>
</dbReference>
<evidence type="ECO:0000256" key="3">
    <source>
        <dbReference type="SAM" id="Phobius"/>
    </source>
</evidence>
<dbReference type="Pfam" id="PF01833">
    <property type="entry name" value="TIG"/>
    <property type="match status" value="8"/>
</dbReference>
<evidence type="ECO:0000256" key="4">
    <source>
        <dbReference type="SAM" id="SignalP"/>
    </source>
</evidence>
<dbReference type="PANTHER" id="PTHR24032:SF16">
    <property type="entry name" value="EGF-LIKE DOMAIN-CONTAINING PROTEIN"/>
    <property type="match status" value="1"/>
</dbReference>
<keyword evidence="8" id="KW-1185">Reference proteome</keyword>
<dbReference type="SUPFAM" id="SSF81296">
    <property type="entry name" value="E set domains"/>
    <property type="match status" value="6"/>
</dbReference>
<evidence type="ECO:0000259" key="5">
    <source>
        <dbReference type="PROSITE" id="PS00022"/>
    </source>
</evidence>
<dbReference type="Gene3D" id="2.60.40.10">
    <property type="entry name" value="Immunoglobulins"/>
    <property type="match status" value="7"/>
</dbReference>
<dbReference type="Pfam" id="PF23106">
    <property type="entry name" value="EGF_Teneurin"/>
    <property type="match status" value="1"/>
</dbReference>
<dbReference type="InterPro" id="IPR002049">
    <property type="entry name" value="LE_dom"/>
</dbReference>
<dbReference type="PROSITE" id="PS01186">
    <property type="entry name" value="EGF_2"/>
    <property type="match status" value="1"/>
</dbReference>
<dbReference type="GeneID" id="31362295"/>
<dbReference type="InterPro" id="IPR054484">
    <property type="entry name" value="ComC_SSD"/>
</dbReference>
<feature type="chain" id="PRO_5003041046" evidence="4">
    <location>
        <begin position="20"/>
        <end position="1437"/>
    </location>
</feature>
<comment type="caution">
    <text evidence="7">The sequence shown here is derived from an EMBL/GenBank/DDBJ whole genome shotgun (WGS) entry which is preliminary data.</text>
</comment>
<dbReference type="SMART" id="SM00429">
    <property type="entry name" value="IPT"/>
    <property type="match status" value="4"/>
</dbReference>
<keyword evidence="3" id="KW-1133">Transmembrane helix</keyword>
<keyword evidence="3" id="KW-0472">Membrane</keyword>
<name>D3BDL2_HETP5</name>
<dbReference type="InterPro" id="IPR013783">
    <property type="entry name" value="Ig-like_fold"/>
</dbReference>